<dbReference type="Proteomes" id="UP000000763">
    <property type="component" value="Chromosome 9"/>
</dbReference>
<protein>
    <submittedName>
        <fullName evidence="2">Uncharacterized protein</fullName>
    </submittedName>
</protein>
<sequence>MIIQKKILLRNFSPPRVALARAAREAKNPSRPRRRSTSPPHRCWSSPAAKPAASREGGGEAQQLHGLYLGATRTGEADEVLRRSQGRRRQGGLGRRRIWLL</sequence>
<name>Q6H5I8_ORYSJ</name>
<dbReference type="EMBL" id="AP005594">
    <property type="protein sequence ID" value="BAD26011.1"/>
    <property type="molecule type" value="Genomic_DNA"/>
</dbReference>
<reference evidence="3" key="1">
    <citation type="journal article" date="2005" name="Nature">
        <title>The map-based sequence of the rice genome.</title>
        <authorList>
            <consortium name="International rice genome sequencing project (IRGSP)"/>
            <person name="Matsumoto T."/>
            <person name="Wu J."/>
            <person name="Kanamori H."/>
            <person name="Katayose Y."/>
            <person name="Fujisawa M."/>
            <person name="Namiki N."/>
            <person name="Mizuno H."/>
            <person name="Yamamoto K."/>
            <person name="Antonio B.A."/>
            <person name="Baba T."/>
            <person name="Sakata K."/>
            <person name="Nagamura Y."/>
            <person name="Aoki H."/>
            <person name="Arikawa K."/>
            <person name="Arita K."/>
            <person name="Bito T."/>
            <person name="Chiden Y."/>
            <person name="Fujitsuka N."/>
            <person name="Fukunaka R."/>
            <person name="Hamada M."/>
            <person name="Harada C."/>
            <person name="Hayashi A."/>
            <person name="Hijishita S."/>
            <person name="Honda M."/>
            <person name="Hosokawa S."/>
            <person name="Ichikawa Y."/>
            <person name="Idonuma A."/>
            <person name="Iijima M."/>
            <person name="Ikeda M."/>
            <person name="Ikeno M."/>
            <person name="Ito K."/>
            <person name="Ito S."/>
            <person name="Ito T."/>
            <person name="Ito Y."/>
            <person name="Ito Y."/>
            <person name="Iwabuchi A."/>
            <person name="Kamiya K."/>
            <person name="Karasawa W."/>
            <person name="Kurita K."/>
            <person name="Katagiri S."/>
            <person name="Kikuta A."/>
            <person name="Kobayashi H."/>
            <person name="Kobayashi N."/>
            <person name="Machita K."/>
            <person name="Maehara T."/>
            <person name="Masukawa M."/>
            <person name="Mizubayashi T."/>
            <person name="Mukai Y."/>
            <person name="Nagasaki H."/>
            <person name="Nagata Y."/>
            <person name="Naito S."/>
            <person name="Nakashima M."/>
            <person name="Nakama Y."/>
            <person name="Nakamichi Y."/>
            <person name="Nakamura M."/>
            <person name="Meguro A."/>
            <person name="Negishi M."/>
            <person name="Ohta I."/>
            <person name="Ohta T."/>
            <person name="Okamoto M."/>
            <person name="Ono N."/>
            <person name="Saji S."/>
            <person name="Sakaguchi M."/>
            <person name="Sakai K."/>
            <person name="Shibata M."/>
            <person name="Shimokawa T."/>
            <person name="Song J."/>
            <person name="Takazaki Y."/>
            <person name="Terasawa K."/>
            <person name="Tsugane M."/>
            <person name="Tsuji K."/>
            <person name="Ueda S."/>
            <person name="Waki K."/>
            <person name="Yamagata H."/>
            <person name="Yamamoto M."/>
            <person name="Yamamoto S."/>
            <person name="Yamane H."/>
            <person name="Yoshiki S."/>
            <person name="Yoshihara R."/>
            <person name="Yukawa K."/>
            <person name="Zhong H."/>
            <person name="Yano M."/>
            <person name="Yuan Q."/>
            <person name="Ouyang S."/>
            <person name="Liu J."/>
            <person name="Jones K.M."/>
            <person name="Gansberger K."/>
            <person name="Moffat K."/>
            <person name="Hill J."/>
            <person name="Bera J."/>
            <person name="Fadrosh D."/>
            <person name="Jin S."/>
            <person name="Johri S."/>
            <person name="Kim M."/>
            <person name="Overton L."/>
            <person name="Reardon M."/>
            <person name="Tsitrin T."/>
            <person name="Vuong H."/>
            <person name="Weaver B."/>
            <person name="Ciecko A."/>
            <person name="Tallon L."/>
            <person name="Jackson J."/>
            <person name="Pai G."/>
            <person name="Aken S.V."/>
            <person name="Utterback T."/>
            <person name="Reidmuller S."/>
            <person name="Feldblyum T."/>
            <person name="Hsiao J."/>
            <person name="Zismann V."/>
            <person name="Iobst S."/>
            <person name="de Vazeille A.R."/>
            <person name="Buell C.R."/>
            <person name="Ying K."/>
            <person name="Li Y."/>
            <person name="Lu T."/>
            <person name="Huang Y."/>
            <person name="Zhao Q."/>
            <person name="Feng Q."/>
            <person name="Zhang L."/>
            <person name="Zhu J."/>
            <person name="Weng Q."/>
            <person name="Mu J."/>
            <person name="Lu Y."/>
            <person name="Fan D."/>
            <person name="Liu Y."/>
            <person name="Guan J."/>
            <person name="Zhang Y."/>
            <person name="Yu S."/>
            <person name="Liu X."/>
            <person name="Zhang Y."/>
            <person name="Hong G."/>
            <person name="Han B."/>
            <person name="Choisne N."/>
            <person name="Demange N."/>
            <person name="Orjeda G."/>
            <person name="Samain S."/>
            <person name="Cattolico L."/>
            <person name="Pelletier E."/>
            <person name="Couloux A."/>
            <person name="Segurens B."/>
            <person name="Wincker P."/>
            <person name="D'Hont A."/>
            <person name="Scarpelli C."/>
            <person name="Weissenbach J."/>
            <person name="Salanoubat M."/>
            <person name="Quetier F."/>
            <person name="Yu Y."/>
            <person name="Kim H.R."/>
            <person name="Rambo T."/>
            <person name="Currie J."/>
            <person name="Collura K."/>
            <person name="Luo M."/>
            <person name="Yang T."/>
            <person name="Ammiraju J.S.S."/>
            <person name="Engler F."/>
            <person name="Soderlund C."/>
            <person name="Wing R.A."/>
            <person name="Palmer L.E."/>
            <person name="de la Bastide M."/>
            <person name="Spiegel L."/>
            <person name="Nascimento L."/>
            <person name="Zutavern T."/>
            <person name="O'Shaughnessy A."/>
            <person name="Dike S."/>
            <person name="Dedhia N."/>
            <person name="Preston R."/>
            <person name="Balija V."/>
            <person name="McCombie W.R."/>
            <person name="Chow T."/>
            <person name="Chen H."/>
            <person name="Chung M."/>
            <person name="Chen C."/>
            <person name="Shaw J."/>
            <person name="Wu H."/>
            <person name="Hsiao K."/>
            <person name="Chao Y."/>
            <person name="Chu M."/>
            <person name="Cheng C."/>
            <person name="Hour A."/>
            <person name="Lee P."/>
            <person name="Lin S."/>
            <person name="Lin Y."/>
            <person name="Liou J."/>
            <person name="Liu S."/>
            <person name="Hsing Y."/>
            <person name="Raghuvanshi S."/>
            <person name="Mohanty A."/>
            <person name="Bharti A.K."/>
            <person name="Gaur A."/>
            <person name="Gupta V."/>
            <person name="Kumar D."/>
            <person name="Ravi V."/>
            <person name="Vij S."/>
            <person name="Kapur A."/>
            <person name="Khurana P."/>
            <person name="Khurana P."/>
            <person name="Khurana J.P."/>
            <person name="Tyagi A.K."/>
            <person name="Gaikwad K."/>
            <person name="Singh A."/>
            <person name="Dalal V."/>
            <person name="Srivastava S."/>
            <person name="Dixit A."/>
            <person name="Pal A.K."/>
            <person name="Ghazi I.A."/>
            <person name="Yadav M."/>
            <person name="Pandit A."/>
            <person name="Bhargava A."/>
            <person name="Sureshbabu K."/>
            <person name="Batra K."/>
            <person name="Sharma T.R."/>
            <person name="Mohapatra T."/>
            <person name="Singh N.K."/>
            <person name="Messing J."/>
            <person name="Nelson A.B."/>
            <person name="Fuks G."/>
            <person name="Kavchok S."/>
            <person name="Keizer G."/>
            <person name="Linton E."/>
            <person name="Llaca V."/>
            <person name="Song R."/>
            <person name="Tanyolac B."/>
            <person name="Young S."/>
            <person name="Ho-Il K."/>
            <person name="Hahn J.H."/>
            <person name="Sangsakoo G."/>
            <person name="Vanavichit A."/>
            <person name="de Mattos Luiz.A.T."/>
            <person name="Zimmer P.D."/>
            <person name="Malone G."/>
            <person name="Dellagostin O."/>
            <person name="de Oliveira A.C."/>
            <person name="Bevan M."/>
            <person name="Bancroft I."/>
            <person name="Minx P."/>
            <person name="Cordum H."/>
            <person name="Wilson R."/>
            <person name="Cheng Z."/>
            <person name="Jin W."/>
            <person name="Jiang J."/>
            <person name="Leong S.A."/>
            <person name="Iwama H."/>
            <person name="Gojobori T."/>
            <person name="Itoh T."/>
            <person name="Niimura Y."/>
            <person name="Fujii Y."/>
            <person name="Habara T."/>
            <person name="Sakai H."/>
            <person name="Sato Y."/>
            <person name="Wilson G."/>
            <person name="Kumar K."/>
            <person name="McCouch S."/>
            <person name="Juretic N."/>
            <person name="Hoen D."/>
            <person name="Wright S."/>
            <person name="Bruskiewich R."/>
            <person name="Bureau T."/>
            <person name="Miyao A."/>
            <person name="Hirochika H."/>
            <person name="Nishikawa T."/>
            <person name="Kadowaki K."/>
            <person name="Sugiura M."/>
            <person name="Burr B."/>
            <person name="Sasaki T."/>
        </authorList>
    </citation>
    <scope>NUCLEOTIDE SEQUENCE [LARGE SCALE GENOMIC DNA]</scope>
    <source>
        <strain evidence="3">cv. Nipponbare</strain>
    </source>
</reference>
<accession>Q6H5I8</accession>
<proteinExistence type="predicted"/>
<dbReference type="AlphaFoldDB" id="Q6H5I8"/>
<organism evidence="2 3">
    <name type="scientific">Oryza sativa subsp. japonica</name>
    <name type="common">Rice</name>
    <dbReference type="NCBI Taxonomy" id="39947"/>
    <lineage>
        <taxon>Eukaryota</taxon>
        <taxon>Viridiplantae</taxon>
        <taxon>Streptophyta</taxon>
        <taxon>Embryophyta</taxon>
        <taxon>Tracheophyta</taxon>
        <taxon>Spermatophyta</taxon>
        <taxon>Magnoliopsida</taxon>
        <taxon>Liliopsida</taxon>
        <taxon>Poales</taxon>
        <taxon>Poaceae</taxon>
        <taxon>BOP clade</taxon>
        <taxon>Oryzoideae</taxon>
        <taxon>Oryzeae</taxon>
        <taxon>Oryzinae</taxon>
        <taxon>Oryza</taxon>
        <taxon>Oryza sativa</taxon>
    </lineage>
</organism>
<reference evidence="3" key="2">
    <citation type="journal article" date="2008" name="Nucleic Acids Res.">
        <title>The rice annotation project database (RAP-DB): 2008 update.</title>
        <authorList>
            <consortium name="The rice annotation project (RAP)"/>
        </authorList>
    </citation>
    <scope>GENOME REANNOTATION</scope>
    <source>
        <strain evidence="3">cv. Nipponbare</strain>
    </source>
</reference>
<feature type="region of interest" description="Disordered" evidence="1">
    <location>
        <begin position="20"/>
        <end position="64"/>
    </location>
</feature>
<feature type="region of interest" description="Disordered" evidence="1">
    <location>
        <begin position="75"/>
        <end position="94"/>
    </location>
</feature>
<feature type="compositionally biased region" description="Basic residues" evidence="1">
    <location>
        <begin position="84"/>
        <end position="94"/>
    </location>
</feature>
<evidence type="ECO:0000313" key="2">
    <source>
        <dbReference type="EMBL" id="BAD26011.1"/>
    </source>
</evidence>
<evidence type="ECO:0000256" key="1">
    <source>
        <dbReference type="SAM" id="MobiDB-lite"/>
    </source>
</evidence>
<evidence type="ECO:0000313" key="3">
    <source>
        <dbReference type="Proteomes" id="UP000000763"/>
    </source>
</evidence>
<gene>
    <name evidence="2" type="primary">P0701E06.12</name>
</gene>